<feature type="transmembrane region" description="Helical" evidence="2">
    <location>
        <begin position="163"/>
        <end position="195"/>
    </location>
</feature>
<feature type="transmembrane region" description="Helical" evidence="2">
    <location>
        <begin position="207"/>
        <end position="228"/>
    </location>
</feature>
<protein>
    <submittedName>
        <fullName evidence="3">Uncharacterized protein</fullName>
    </submittedName>
</protein>
<feature type="transmembrane region" description="Helical" evidence="2">
    <location>
        <begin position="133"/>
        <end position="151"/>
    </location>
</feature>
<dbReference type="SUPFAM" id="SSF81321">
    <property type="entry name" value="Family A G protein-coupled receptor-like"/>
    <property type="match status" value="1"/>
</dbReference>
<reference evidence="3 4" key="1">
    <citation type="submission" date="2024-02" db="EMBL/GenBank/DDBJ databases">
        <authorList>
            <person name="Chen Y."/>
            <person name="Shah S."/>
            <person name="Dougan E. K."/>
            <person name="Thang M."/>
            <person name="Chan C."/>
        </authorList>
    </citation>
    <scope>NUCLEOTIDE SEQUENCE [LARGE SCALE GENOMIC DNA]</scope>
</reference>
<feature type="transmembrane region" description="Helical" evidence="2">
    <location>
        <begin position="27"/>
        <end position="53"/>
    </location>
</feature>
<dbReference type="Proteomes" id="UP001642484">
    <property type="component" value="Unassembled WGS sequence"/>
</dbReference>
<keyword evidence="4" id="KW-1185">Reference proteome</keyword>
<keyword evidence="2" id="KW-0472">Membrane</keyword>
<keyword evidence="2" id="KW-1133">Transmembrane helix</keyword>
<gene>
    <name evidence="3" type="ORF">CCMP2556_LOCUS37251</name>
</gene>
<accession>A0ABP0PHX3</accession>
<evidence type="ECO:0000256" key="1">
    <source>
        <dbReference type="SAM" id="MobiDB-lite"/>
    </source>
</evidence>
<feature type="compositionally biased region" description="Polar residues" evidence="1">
    <location>
        <begin position="305"/>
        <end position="316"/>
    </location>
</feature>
<comment type="caution">
    <text evidence="3">The sequence shown here is derived from an EMBL/GenBank/DDBJ whole genome shotgun (WGS) entry which is preliminary data.</text>
</comment>
<keyword evidence="2" id="KW-0812">Transmembrane</keyword>
<dbReference type="EMBL" id="CAXAMN010023159">
    <property type="protein sequence ID" value="CAK9075628.1"/>
    <property type="molecule type" value="Genomic_DNA"/>
</dbReference>
<name>A0ABP0PHX3_9DINO</name>
<evidence type="ECO:0000256" key="2">
    <source>
        <dbReference type="SAM" id="Phobius"/>
    </source>
</evidence>
<feature type="region of interest" description="Disordered" evidence="1">
    <location>
        <begin position="305"/>
        <end position="326"/>
    </location>
</feature>
<evidence type="ECO:0000313" key="4">
    <source>
        <dbReference type="Proteomes" id="UP001642484"/>
    </source>
</evidence>
<proteinExistence type="predicted"/>
<evidence type="ECO:0000313" key="3">
    <source>
        <dbReference type="EMBL" id="CAK9075628.1"/>
    </source>
</evidence>
<feature type="non-terminal residue" evidence="3">
    <location>
        <position position="1"/>
    </location>
</feature>
<organism evidence="3 4">
    <name type="scientific">Durusdinium trenchii</name>
    <dbReference type="NCBI Taxonomy" id="1381693"/>
    <lineage>
        <taxon>Eukaryota</taxon>
        <taxon>Sar</taxon>
        <taxon>Alveolata</taxon>
        <taxon>Dinophyceae</taxon>
        <taxon>Suessiales</taxon>
        <taxon>Symbiodiniaceae</taxon>
        <taxon>Durusdinium</taxon>
    </lineage>
</organism>
<sequence length="502" mass="55169">AKRRAVCLDEFLVHGRMLSPATPRFGWNVWLVLRLATLLCSVIGSCWLLRAAWKPSYLFTRQLRHLAVADLGLSLVAPGYELGMWLMPGLPKHIGYFSQSCFRGFLCSSCFIETQIAAGVMGSALRWQRCPKALASTLIISWVSAAGIGVGDVLSTHFSETDTFAVVVAVVLCTTVLLSFLMYLISILAVLWTPSPSAVVRRASQRALAFPCSFLITVFPQWLLYVGLAPKDWFRHVATIAVYSNGCVNAAVYSWQNRHICSTVDWRTWRARNGRSLRQDDSHSSLAQSFHVGFGRVSRLFPQTVSSGTLSDSSKPTETDTQEAQLQQRRTNGLSMGLLFEVRGEGRWENLCIDTIHCRGCILVEGQVIPLQQEGSLWFSTTPMWLDLSGVVSGGSDEGCATDSPCRYIELEYRLVSSIPQSAGSASQGHERNSHCSVPLERGLWLVSESAAERTTEVSLVSQSTDEALALSPTRSIYTAGSVHSAAIRAAEVDSWAAFMGR</sequence>